<dbReference type="SMART" id="SM01375">
    <property type="entry name" value="Dynein_light"/>
    <property type="match status" value="1"/>
</dbReference>
<name>A0A085N7E3_9BILA</name>
<dbReference type="AlphaFoldDB" id="A0A085N7E3"/>
<dbReference type="GO" id="GO:0045505">
    <property type="term" value="F:dynein intermediate chain binding"/>
    <property type="evidence" value="ECO:0007669"/>
    <property type="project" value="TreeGrafter"/>
</dbReference>
<dbReference type="Gene3D" id="3.30.740.10">
    <property type="entry name" value="Protein Inhibitor Of Neuronal Nitric Oxide Synthase"/>
    <property type="match status" value="1"/>
</dbReference>
<evidence type="ECO:0000313" key="2">
    <source>
        <dbReference type="EMBL" id="KFD50364.1"/>
    </source>
</evidence>
<dbReference type="Proteomes" id="UP000030764">
    <property type="component" value="Unassembled WGS sequence"/>
</dbReference>
<dbReference type="Proteomes" id="UP000030758">
    <property type="component" value="Unassembled WGS sequence"/>
</dbReference>
<dbReference type="EMBL" id="KL363254">
    <property type="protein sequence ID" value="KFD50364.1"/>
    <property type="molecule type" value="Genomic_DNA"/>
</dbReference>
<comment type="similarity">
    <text evidence="1">Belongs to the dynein light chain family.</text>
</comment>
<dbReference type="InterPro" id="IPR001372">
    <property type="entry name" value="Dynein_light_chain_typ-1/2"/>
</dbReference>
<comment type="subcellular location">
    <subcellularLocation>
        <location evidence="1">Cytoplasm</location>
        <location evidence="1">Cytoskeleton</location>
    </subcellularLocation>
</comment>
<sequence>MGRRRTLEFACSPEMDDDMVLDALNCALEAVNNYTSKDDMVEHVKTFFDDAWQPDWACIAGEYFECCLPLADHSFIAVKIDRMTFLLFKKTS</sequence>
<dbReference type="GO" id="GO:0005868">
    <property type="term" value="C:cytoplasmic dynein complex"/>
    <property type="evidence" value="ECO:0007669"/>
    <property type="project" value="TreeGrafter"/>
</dbReference>
<dbReference type="Pfam" id="PF01221">
    <property type="entry name" value="Dynein_light"/>
    <property type="match status" value="1"/>
</dbReference>
<keyword evidence="4" id="KW-1185">Reference proteome</keyword>
<evidence type="ECO:0000313" key="4">
    <source>
        <dbReference type="Proteomes" id="UP000030764"/>
    </source>
</evidence>
<keyword evidence="1" id="KW-0243">Dynein</keyword>
<evidence type="ECO:0000256" key="1">
    <source>
        <dbReference type="RuleBase" id="RU365010"/>
    </source>
</evidence>
<proteinExistence type="inferred from homology"/>
<dbReference type="SUPFAM" id="SSF54648">
    <property type="entry name" value="DLC"/>
    <property type="match status" value="1"/>
</dbReference>
<accession>A0A085N7E3</accession>
<dbReference type="PANTHER" id="PTHR11886:SF35">
    <property type="entry name" value="DYNEIN LIGHT CHAIN"/>
    <property type="match status" value="1"/>
</dbReference>
<gene>
    <name evidence="2" type="ORF">M513_08746</name>
    <name evidence="3" type="ORF">M514_08746</name>
</gene>
<organism evidence="3">
    <name type="scientific">Trichuris suis</name>
    <name type="common">pig whipworm</name>
    <dbReference type="NCBI Taxonomy" id="68888"/>
    <lineage>
        <taxon>Eukaryota</taxon>
        <taxon>Metazoa</taxon>
        <taxon>Ecdysozoa</taxon>
        <taxon>Nematoda</taxon>
        <taxon>Enoplea</taxon>
        <taxon>Dorylaimia</taxon>
        <taxon>Trichinellida</taxon>
        <taxon>Trichuridae</taxon>
        <taxon>Trichuris</taxon>
    </lineage>
</organism>
<keyword evidence="1" id="KW-0493">Microtubule</keyword>
<protein>
    <recommendedName>
        <fullName evidence="1">Dynein light chain</fullName>
    </recommendedName>
</protein>
<dbReference type="GO" id="GO:0007017">
    <property type="term" value="P:microtubule-based process"/>
    <property type="evidence" value="ECO:0007669"/>
    <property type="project" value="InterPro"/>
</dbReference>
<dbReference type="EMBL" id="KL367539">
    <property type="protein sequence ID" value="KFD65389.1"/>
    <property type="molecule type" value="Genomic_DNA"/>
</dbReference>
<dbReference type="PANTHER" id="PTHR11886">
    <property type="entry name" value="DYNEIN LIGHT CHAIN"/>
    <property type="match status" value="1"/>
</dbReference>
<keyword evidence="1" id="KW-0963">Cytoplasm</keyword>
<keyword evidence="1" id="KW-0206">Cytoskeleton</keyword>
<reference evidence="3 4" key="1">
    <citation type="journal article" date="2014" name="Nat. Genet.">
        <title>Genome and transcriptome of the porcine whipworm Trichuris suis.</title>
        <authorList>
            <person name="Jex A.R."/>
            <person name="Nejsum P."/>
            <person name="Schwarz E.M."/>
            <person name="Hu L."/>
            <person name="Young N.D."/>
            <person name="Hall R.S."/>
            <person name="Korhonen P.K."/>
            <person name="Liao S."/>
            <person name="Thamsborg S."/>
            <person name="Xia J."/>
            <person name="Xu P."/>
            <person name="Wang S."/>
            <person name="Scheerlinck J.P."/>
            <person name="Hofmann A."/>
            <person name="Sternberg P.W."/>
            <person name="Wang J."/>
            <person name="Gasser R.B."/>
        </authorList>
    </citation>
    <scope>NUCLEOTIDE SEQUENCE [LARGE SCALE GENOMIC DNA]</scope>
    <source>
        <strain evidence="3">DCEP-RM93F</strain>
        <strain evidence="2">DCEP-RM93M</strain>
    </source>
</reference>
<keyword evidence="1" id="KW-0505">Motor protein</keyword>
<evidence type="ECO:0000313" key="3">
    <source>
        <dbReference type="EMBL" id="KFD65389.1"/>
    </source>
</evidence>
<dbReference type="InterPro" id="IPR037177">
    <property type="entry name" value="DLC_sf"/>
</dbReference>
<dbReference type="CDD" id="cd21450">
    <property type="entry name" value="DLC-like_DYNLL1-like"/>
    <property type="match status" value="1"/>
</dbReference>
<dbReference type="GO" id="GO:0005874">
    <property type="term" value="C:microtubule"/>
    <property type="evidence" value="ECO:0007669"/>
    <property type="project" value="UniProtKB-KW"/>
</dbReference>